<dbReference type="EMBL" id="QEAO01000008">
    <property type="protein sequence ID" value="TPX35576.1"/>
    <property type="molecule type" value="Genomic_DNA"/>
</dbReference>
<dbReference type="PANTHER" id="PTHR14898">
    <property type="entry name" value="ENHANCER OF POLYCOMB"/>
    <property type="match status" value="1"/>
</dbReference>
<dbReference type="RefSeq" id="XP_031026049.1">
    <property type="nucleotide sequence ID" value="XM_031168070.1"/>
</dbReference>
<dbReference type="AlphaFoldDB" id="A0A507CC29"/>
<dbReference type="STRING" id="1806994.A0A507CC29"/>
<evidence type="ECO:0000256" key="8">
    <source>
        <dbReference type="SAM" id="MobiDB-lite"/>
    </source>
</evidence>
<feature type="compositionally biased region" description="Low complexity" evidence="8">
    <location>
        <begin position="975"/>
        <end position="995"/>
    </location>
</feature>
<dbReference type="Proteomes" id="UP000319731">
    <property type="component" value="Unassembled WGS sequence"/>
</dbReference>
<dbReference type="GeneID" id="42003367"/>
<keyword evidence="4 7" id="KW-0804">Transcription</keyword>
<gene>
    <name evidence="10" type="ORF">SmJEL517_g02142</name>
</gene>
<dbReference type="Pfam" id="PF10513">
    <property type="entry name" value="EPL1"/>
    <property type="match status" value="1"/>
</dbReference>
<feature type="region of interest" description="Disordered" evidence="8">
    <location>
        <begin position="536"/>
        <end position="616"/>
    </location>
</feature>
<evidence type="ECO:0000256" key="4">
    <source>
        <dbReference type="ARBA" id="ARBA00023163"/>
    </source>
</evidence>
<dbReference type="InterPro" id="IPR024943">
    <property type="entry name" value="Enhancer_polycomb"/>
</dbReference>
<dbReference type="GO" id="GO:0035267">
    <property type="term" value="C:NuA4 histone acetyltransferase complex"/>
    <property type="evidence" value="ECO:0007669"/>
    <property type="project" value="InterPro"/>
</dbReference>
<comment type="caution">
    <text evidence="10">The sequence shown here is derived from an EMBL/GenBank/DDBJ whole genome shotgun (WGS) entry which is preliminary data.</text>
</comment>
<evidence type="ECO:0000313" key="11">
    <source>
        <dbReference type="Proteomes" id="UP000319731"/>
    </source>
</evidence>
<feature type="compositionally biased region" description="Polar residues" evidence="8">
    <location>
        <begin position="1008"/>
        <end position="1019"/>
    </location>
</feature>
<feature type="compositionally biased region" description="Polar residues" evidence="8">
    <location>
        <begin position="544"/>
        <end position="555"/>
    </location>
</feature>
<accession>A0A507CC29</accession>
<evidence type="ECO:0000256" key="5">
    <source>
        <dbReference type="ARBA" id="ARBA00023242"/>
    </source>
</evidence>
<comment type="similarity">
    <text evidence="2 7">Belongs to the enhancer of polycomb family.</text>
</comment>
<evidence type="ECO:0000256" key="6">
    <source>
        <dbReference type="ARBA" id="ARBA00025513"/>
    </source>
</evidence>
<proteinExistence type="inferred from homology"/>
<feature type="region of interest" description="Disordered" evidence="8">
    <location>
        <begin position="975"/>
        <end position="1019"/>
    </location>
</feature>
<evidence type="ECO:0000256" key="7">
    <source>
        <dbReference type="RuleBase" id="RU361124"/>
    </source>
</evidence>
<dbReference type="GO" id="GO:0006357">
    <property type="term" value="P:regulation of transcription by RNA polymerase II"/>
    <property type="evidence" value="ECO:0007669"/>
    <property type="project" value="InterPro"/>
</dbReference>
<feature type="domain" description="Enhancer of polycomb-like N-terminal" evidence="9">
    <location>
        <begin position="41"/>
        <end position="153"/>
    </location>
</feature>
<feature type="region of interest" description="Disordered" evidence="8">
    <location>
        <begin position="799"/>
        <end position="830"/>
    </location>
</feature>
<reference evidence="10 11" key="1">
    <citation type="journal article" date="2019" name="Sci. Rep.">
        <title>Comparative genomics of chytrid fungi reveal insights into the obligate biotrophic and pathogenic lifestyle of Synchytrium endobioticum.</title>
        <authorList>
            <person name="van de Vossenberg B.T.L.H."/>
            <person name="Warris S."/>
            <person name="Nguyen H.D.T."/>
            <person name="van Gent-Pelzer M.P.E."/>
            <person name="Joly D.L."/>
            <person name="van de Geest H.C."/>
            <person name="Bonants P.J.M."/>
            <person name="Smith D.S."/>
            <person name="Levesque C.A."/>
            <person name="van der Lee T.A.J."/>
        </authorList>
    </citation>
    <scope>NUCLEOTIDE SEQUENCE [LARGE SCALE GENOMIC DNA]</scope>
    <source>
        <strain evidence="10 11">JEL517</strain>
    </source>
</reference>
<dbReference type="OrthoDB" id="435275at2759"/>
<keyword evidence="11" id="KW-1185">Reference proteome</keyword>
<dbReference type="GO" id="GO:0005634">
    <property type="term" value="C:nucleus"/>
    <property type="evidence" value="ECO:0007669"/>
    <property type="project" value="UniProtKB-SubCell"/>
</dbReference>
<keyword evidence="5 7" id="KW-0539">Nucleus</keyword>
<dbReference type="InterPro" id="IPR019542">
    <property type="entry name" value="Enhancer_polycomb-like_N"/>
</dbReference>
<sequence length="1019" mass="112725">MSQQPKQRGRKGPDLRRSLVVLRWNDVADLNELHSWKRVAGLSTGVEKEEEEEHHLQEALTKNQLGNNAAQVYIPVPDASVIRDDAARFYSKIFHRPKTMIRFSTQLEDCIGCPYNLDEVDDEWLNSYNASIQMENLESNLSEDIFEKLMWVLDKLCSDKVIGEPPTLEEFEAATDSEIARTDAISKARPLVYEHWKKRSNERGNRPVNATLRGEEQSLNPDTDPYVCFRRREVKQMRKTRKTDNQSLDKLQRLRKEMEMAKRLIELVAQREVLRKDALSFEHAVFEQRVVVRRLKKKLGLPIDRDERSPSKKREKAGYKLMIPLGKLRRAGEMSKSLQDAAGDYYQPGQEYQEAYEVSKRQKLDDEAGGWFDAKEEPYIVPAPTQNVPRHYWVDDLPVALVENPPASSYRIPRGRRRVGRGGRVMFDRHVPRSERISWDEPPVPDALYVDNDRNVEEEIWRREERWRHDNFSDDEDEEPQEIEDNPHNMAYRAFYLGATTEIEYRNLVNQPTFKAQFFASPSTPAERAAIIPQPPPQIIKAPSATTGVTGNSPVPTGLPQPLVAAQKNRRPGVGNGTKGSTPTPDIPVKAPTPSPQKRGSTKAGSAPPPEQNLDPRQQNVHAMLAEAQRRAQNTAMLLQQYKSVGGAPGSPTVMTSNTPLPLTNGPSTPGASNSLVLANGGAPGSPSAGLPVKQSSDNVVGNGGNVVGNGNANNQANMMTTQMAIQQAQIFAQIQQQQKQAKIAQLQQAAATQRQGGSASPQPALNGLGMSQAPAVTTQPAFGNFANQQQYLNALLSMNPGGIPQQQQQRPNNTNNTRSGGVPQQPQQAGGFNLQNALLNNQLKAALAQHTMQQAGIGVGVGGGPSTPAPHPLQGLLMQQQQKPITTPQQQQQQAAAQAQQTRNLQLLFQQNPALQANPGMVFQMLQLQQQQQQQQAAAAAAAAAGVGNNNIEQVMMQLQNMAAQNAIQQQLQQQQLQQQQQQQQQQQPQQQQQTGGGGDDDGQMGSLPQTPTARSAA</sequence>
<evidence type="ECO:0000256" key="2">
    <source>
        <dbReference type="ARBA" id="ARBA00008035"/>
    </source>
</evidence>
<evidence type="ECO:0000256" key="3">
    <source>
        <dbReference type="ARBA" id="ARBA00023015"/>
    </source>
</evidence>
<evidence type="ECO:0000313" key="10">
    <source>
        <dbReference type="EMBL" id="TPX35576.1"/>
    </source>
</evidence>
<organism evidence="10 11">
    <name type="scientific">Synchytrium microbalum</name>
    <dbReference type="NCBI Taxonomy" id="1806994"/>
    <lineage>
        <taxon>Eukaryota</taxon>
        <taxon>Fungi</taxon>
        <taxon>Fungi incertae sedis</taxon>
        <taxon>Chytridiomycota</taxon>
        <taxon>Chytridiomycota incertae sedis</taxon>
        <taxon>Chytridiomycetes</taxon>
        <taxon>Synchytriales</taxon>
        <taxon>Synchytriaceae</taxon>
        <taxon>Synchytrium</taxon>
    </lineage>
</organism>
<evidence type="ECO:0000259" key="9">
    <source>
        <dbReference type="Pfam" id="PF10513"/>
    </source>
</evidence>
<feature type="compositionally biased region" description="Low complexity" evidence="8">
    <location>
        <begin position="805"/>
        <end position="830"/>
    </location>
</feature>
<protein>
    <recommendedName>
        <fullName evidence="7">Enhancer of polycomb-like protein</fullName>
    </recommendedName>
</protein>
<name>A0A507CC29_9FUNG</name>
<keyword evidence="3 7" id="KW-0805">Transcription regulation</keyword>
<evidence type="ECO:0000256" key="1">
    <source>
        <dbReference type="ARBA" id="ARBA00004123"/>
    </source>
</evidence>
<comment type="function">
    <text evidence="6">Component of the NuA4 histone acetyltransferase complex which is involved in transcriptional activation of selected genes principally by acetylation of nucleosomal histone H4 and H2A. The NuA4 complex is also involved in DNA repair. Involved in gene silencing by neighboring heterochromatin, blockage of the silencing spreading along the chromosome, and required for cell cycle progression through G2/M.</text>
</comment>
<comment type="subcellular location">
    <subcellularLocation>
        <location evidence="1 7">Nucleus</location>
    </subcellularLocation>
</comment>